<feature type="signal peptide" evidence="12">
    <location>
        <begin position="1"/>
        <end position="22"/>
    </location>
</feature>
<accession>A0A7T5UHY9</accession>
<dbReference type="GO" id="GO:0000050">
    <property type="term" value="P:urea cycle"/>
    <property type="evidence" value="ECO:0007669"/>
    <property type="project" value="UniProtKB-UniPathway"/>
</dbReference>
<dbReference type="PANTHER" id="PTHR43782:SF3">
    <property type="entry name" value="ARGINASE"/>
    <property type="match status" value="1"/>
</dbReference>
<evidence type="ECO:0000313" key="14">
    <source>
        <dbReference type="Proteomes" id="UP000595362"/>
    </source>
</evidence>
<dbReference type="InterPro" id="IPR023696">
    <property type="entry name" value="Ureohydrolase_dom_sf"/>
</dbReference>
<keyword evidence="8" id="KW-0464">Manganese</keyword>
<keyword evidence="7 11" id="KW-0378">Hydrolase</keyword>
<organism evidence="13 14">
    <name type="scientific">Micavibrio aeruginosavorus</name>
    <dbReference type="NCBI Taxonomy" id="349221"/>
    <lineage>
        <taxon>Bacteria</taxon>
        <taxon>Pseudomonadati</taxon>
        <taxon>Bdellovibrionota</taxon>
        <taxon>Bdellovibrionia</taxon>
        <taxon>Bdellovibrionales</taxon>
        <taxon>Pseudobdellovibrionaceae</taxon>
        <taxon>Micavibrio</taxon>
    </lineage>
</organism>
<keyword evidence="5" id="KW-0056">Arginine metabolism</keyword>
<protein>
    <recommendedName>
        <fullName evidence="4">Arginase</fullName>
        <ecNumber evidence="3">3.5.3.1</ecNumber>
    </recommendedName>
</protein>
<evidence type="ECO:0000256" key="2">
    <source>
        <dbReference type="ARBA" id="ARBA00005098"/>
    </source>
</evidence>
<dbReference type="GO" id="GO:0006525">
    <property type="term" value="P:arginine metabolic process"/>
    <property type="evidence" value="ECO:0007669"/>
    <property type="project" value="UniProtKB-KW"/>
</dbReference>
<dbReference type="GO" id="GO:0030145">
    <property type="term" value="F:manganese ion binding"/>
    <property type="evidence" value="ECO:0007669"/>
    <property type="project" value="TreeGrafter"/>
</dbReference>
<proteinExistence type="inferred from homology"/>
<reference evidence="13 14" key="1">
    <citation type="submission" date="2020-07" db="EMBL/GenBank/DDBJ databases">
        <title>Huge and variable diversity of episymbiotic CPR bacteria and DPANN archaea in groundwater ecosystems.</title>
        <authorList>
            <person name="He C.Y."/>
            <person name="Keren R."/>
            <person name="Whittaker M."/>
            <person name="Farag I.F."/>
            <person name="Doudna J."/>
            <person name="Cate J.H.D."/>
            <person name="Banfield J.F."/>
        </authorList>
    </citation>
    <scope>NUCLEOTIDE SEQUENCE [LARGE SCALE GENOMIC DNA]</scope>
    <source>
        <strain evidence="13">NC_groundwater_70_Ag_B-0.1um_54_66</strain>
    </source>
</reference>
<dbReference type="PROSITE" id="PS01053">
    <property type="entry name" value="ARGINASE_1"/>
    <property type="match status" value="1"/>
</dbReference>
<dbReference type="InterPro" id="IPR020855">
    <property type="entry name" value="Ureohydrolase_Mn_BS"/>
</dbReference>
<evidence type="ECO:0000256" key="8">
    <source>
        <dbReference type="ARBA" id="ARBA00023211"/>
    </source>
</evidence>
<dbReference type="CDD" id="cd09989">
    <property type="entry name" value="Arginase"/>
    <property type="match status" value="1"/>
</dbReference>
<dbReference type="EC" id="3.5.3.1" evidence="3"/>
<dbReference type="Proteomes" id="UP000595362">
    <property type="component" value="Chromosome"/>
</dbReference>
<dbReference type="GO" id="GO:0005829">
    <property type="term" value="C:cytosol"/>
    <property type="evidence" value="ECO:0007669"/>
    <property type="project" value="TreeGrafter"/>
</dbReference>
<evidence type="ECO:0000256" key="4">
    <source>
        <dbReference type="ARBA" id="ARBA00018123"/>
    </source>
</evidence>
<evidence type="ECO:0000256" key="11">
    <source>
        <dbReference type="RuleBase" id="RU003684"/>
    </source>
</evidence>
<dbReference type="GO" id="GO:0004053">
    <property type="term" value="F:arginase activity"/>
    <property type="evidence" value="ECO:0007669"/>
    <property type="project" value="UniProtKB-EC"/>
</dbReference>
<comment type="similarity">
    <text evidence="10 11">Belongs to the arginase family.</text>
</comment>
<evidence type="ECO:0000256" key="3">
    <source>
        <dbReference type="ARBA" id="ARBA00012168"/>
    </source>
</evidence>
<dbReference type="UniPathway" id="UPA00158">
    <property type="reaction ID" value="UER00270"/>
</dbReference>
<dbReference type="Pfam" id="PF00491">
    <property type="entry name" value="Arginase"/>
    <property type="match status" value="1"/>
</dbReference>
<comment type="pathway">
    <text evidence="2">Nitrogen metabolism; urea cycle; L-ornithine and urea from L-arginine: step 1/1.</text>
</comment>
<feature type="chain" id="PRO_5032276075" description="Arginase" evidence="12">
    <location>
        <begin position="23"/>
        <end position="305"/>
    </location>
</feature>
<comment type="catalytic activity">
    <reaction evidence="9">
        <text>L-arginine + H2O = urea + L-ornithine</text>
        <dbReference type="Rhea" id="RHEA:20569"/>
        <dbReference type="ChEBI" id="CHEBI:15377"/>
        <dbReference type="ChEBI" id="CHEBI:16199"/>
        <dbReference type="ChEBI" id="CHEBI:32682"/>
        <dbReference type="ChEBI" id="CHEBI:46911"/>
        <dbReference type="EC" id="3.5.3.1"/>
    </reaction>
</comment>
<name>A0A7T5UHY9_9BACT</name>
<evidence type="ECO:0000256" key="5">
    <source>
        <dbReference type="ARBA" id="ARBA00022503"/>
    </source>
</evidence>
<dbReference type="InterPro" id="IPR014033">
    <property type="entry name" value="Arginase"/>
</dbReference>
<evidence type="ECO:0000256" key="1">
    <source>
        <dbReference type="ARBA" id="ARBA00001936"/>
    </source>
</evidence>
<dbReference type="PANTHER" id="PTHR43782">
    <property type="entry name" value="ARGINASE"/>
    <property type="match status" value="1"/>
</dbReference>
<dbReference type="PRINTS" id="PR00116">
    <property type="entry name" value="ARGINASE"/>
</dbReference>
<comment type="cofactor">
    <cofactor evidence="1">
        <name>Mn(2+)</name>
        <dbReference type="ChEBI" id="CHEBI:29035"/>
    </cofactor>
</comment>
<keyword evidence="12" id="KW-0732">Signal</keyword>
<evidence type="ECO:0000313" key="13">
    <source>
        <dbReference type="EMBL" id="QQG36925.1"/>
    </source>
</evidence>
<dbReference type="EMBL" id="CP066681">
    <property type="protein sequence ID" value="QQG36925.1"/>
    <property type="molecule type" value="Genomic_DNA"/>
</dbReference>
<sequence>MKKKPIRLIPYLCGCGAFSAGAEAGAMALARAGLVELLRGQGLDVAWWRDPETAEYDYKALGLKTRPAAASSAREDVVYFHLTQLAQDVEDAVREGFRAVTIGGDHSMAIGSVAGLAKARKAAGKTGVVWIDAHPDIHTMKTSRRKTFHAVPVSLLLGEGDKRFAALAGICPVLKPQHIAYVGLRSIDEPELHQIARYNIKTFTNGDLDQFGLKEALSQSISHIGKGAKARFLSLDLDGIDPAFAPGVGTAVPGGIDAPELLKLFKSLGRKADFDVIEITEYNPGLDQGGKTADLVGDILIALLA</sequence>
<evidence type="ECO:0000256" key="12">
    <source>
        <dbReference type="SAM" id="SignalP"/>
    </source>
</evidence>
<dbReference type="InterPro" id="IPR006035">
    <property type="entry name" value="Ureohydrolase"/>
</dbReference>
<evidence type="ECO:0000256" key="6">
    <source>
        <dbReference type="ARBA" id="ARBA00022723"/>
    </source>
</evidence>
<evidence type="ECO:0000256" key="10">
    <source>
        <dbReference type="PROSITE-ProRule" id="PRU00742"/>
    </source>
</evidence>
<dbReference type="AlphaFoldDB" id="A0A7T5UHY9"/>
<keyword evidence="6" id="KW-0479">Metal-binding</keyword>
<dbReference type="PROSITE" id="PS51409">
    <property type="entry name" value="ARGINASE_2"/>
    <property type="match status" value="1"/>
</dbReference>
<evidence type="ECO:0000256" key="7">
    <source>
        <dbReference type="ARBA" id="ARBA00022801"/>
    </source>
</evidence>
<dbReference type="Gene3D" id="3.40.800.10">
    <property type="entry name" value="Ureohydrolase domain"/>
    <property type="match status" value="1"/>
</dbReference>
<evidence type="ECO:0000256" key="9">
    <source>
        <dbReference type="ARBA" id="ARBA00047391"/>
    </source>
</evidence>
<dbReference type="SUPFAM" id="SSF52768">
    <property type="entry name" value="Arginase/deacetylase"/>
    <property type="match status" value="1"/>
</dbReference>
<gene>
    <name evidence="13" type="ORF">HYS17_03905</name>
</gene>